<evidence type="ECO:0000313" key="1">
    <source>
        <dbReference type="EMBL" id="GEK84761.1"/>
    </source>
</evidence>
<reference evidence="2 4" key="2">
    <citation type="submission" date="2020-07" db="EMBL/GenBank/DDBJ databases">
        <title>Sequencing the genomes of 1000 actinobacteria strains.</title>
        <authorList>
            <person name="Klenk H.-P."/>
        </authorList>
    </citation>
    <scope>NUCLEOTIDE SEQUENCE [LARGE SCALE GENOMIC DNA]</scope>
    <source>
        <strain evidence="2 4">DSM 10309</strain>
    </source>
</reference>
<dbReference type="Proteomes" id="UP000522688">
    <property type="component" value="Unassembled WGS sequence"/>
</dbReference>
<sequence length="78" mass="8538">MSTVSIETIRRNAQVSTRSVSGDLVQVSTPDRVLGHIRLESGSYVALKGANPHWGDEVGRYATQGMAVEALRQRKRSV</sequence>
<proteinExistence type="predicted"/>
<evidence type="ECO:0000313" key="3">
    <source>
        <dbReference type="Proteomes" id="UP000321154"/>
    </source>
</evidence>
<organism evidence="2 4">
    <name type="scientific">Frigoribacterium faeni</name>
    <dbReference type="NCBI Taxonomy" id="145483"/>
    <lineage>
        <taxon>Bacteria</taxon>
        <taxon>Bacillati</taxon>
        <taxon>Actinomycetota</taxon>
        <taxon>Actinomycetes</taxon>
        <taxon>Micrococcales</taxon>
        <taxon>Microbacteriaceae</taxon>
        <taxon>Frigoribacterium</taxon>
    </lineage>
</organism>
<name>A0A7W3PHH7_9MICO</name>
<evidence type="ECO:0000313" key="2">
    <source>
        <dbReference type="EMBL" id="MBA8812340.1"/>
    </source>
</evidence>
<evidence type="ECO:0000313" key="4">
    <source>
        <dbReference type="Proteomes" id="UP000522688"/>
    </source>
</evidence>
<dbReference type="EMBL" id="BJUV01000058">
    <property type="protein sequence ID" value="GEK84761.1"/>
    <property type="molecule type" value="Genomic_DNA"/>
</dbReference>
<accession>A0A7W3PHH7</accession>
<dbReference type="RefSeq" id="WP_146857073.1">
    <property type="nucleotide sequence ID" value="NZ_BAAAHR010000002.1"/>
</dbReference>
<gene>
    <name evidence="2" type="ORF">FB463_000564</name>
    <name evidence="1" type="ORF">FFA01_30700</name>
</gene>
<dbReference type="OrthoDB" id="5117712at2"/>
<dbReference type="Proteomes" id="UP000321154">
    <property type="component" value="Unassembled WGS sequence"/>
</dbReference>
<keyword evidence="3" id="KW-1185">Reference proteome</keyword>
<comment type="caution">
    <text evidence="2">The sequence shown here is derived from an EMBL/GenBank/DDBJ whole genome shotgun (WGS) entry which is preliminary data.</text>
</comment>
<reference evidence="1 3" key="1">
    <citation type="submission" date="2019-07" db="EMBL/GenBank/DDBJ databases">
        <title>Whole genome shotgun sequence of Frigoribacterium faeni NBRC 103066.</title>
        <authorList>
            <person name="Hosoyama A."/>
            <person name="Uohara A."/>
            <person name="Ohji S."/>
            <person name="Ichikawa N."/>
        </authorList>
    </citation>
    <scope>NUCLEOTIDE SEQUENCE [LARGE SCALE GENOMIC DNA]</scope>
    <source>
        <strain evidence="1 3">NBRC 103066</strain>
    </source>
</reference>
<dbReference type="EMBL" id="JACGWW010000001">
    <property type="protein sequence ID" value="MBA8812340.1"/>
    <property type="molecule type" value="Genomic_DNA"/>
</dbReference>
<protein>
    <submittedName>
        <fullName evidence="2">Uncharacterized protein</fullName>
    </submittedName>
</protein>
<dbReference type="AlphaFoldDB" id="A0A7W3PHH7"/>